<feature type="chain" id="PRO_5021823203" evidence="9">
    <location>
        <begin position="29"/>
        <end position="430"/>
    </location>
</feature>
<sequence>MKQPVFIMRPFLALPFAMALLTPQAAFAQVAAADSGDTAWMMLCAMLVLLAALPGLALRLAGASSVRSALCAMAQNMGVAAGVSLAWAIAAYSLIYAPGDAWLGGSGNLLLANLAALREGMTVPESAFVLFQMSLAVFAACLVGGAVVDRGRTGWMVLFAPLWLLLVYVPVAHWTWGGGWLAGLGVMDFAGGLVVHLCAGFSVLSLTLIAGRRASATASGHAPVLGMAGGALIWLGLAGGVGGWALGATDDAATAILNGHFAACAGALGWMALDRVLSGRAAATGAVSGALAGIAAIAASAALVGAGGAMLIGLAAAAICRGIIGFIGKRADDPARIFVLHGIGGLAGVLLLPVFILPMLGGVGFEGAISLSDAMLSQITGVAAVALWSMAGTAIAALLISMLLPLRASAKEEETGLDMALHGEQAWDIH</sequence>
<dbReference type="EMBL" id="VLKK01000001">
    <property type="protein sequence ID" value="TWH97826.1"/>
    <property type="molecule type" value="Genomic_DNA"/>
</dbReference>
<comment type="caution">
    <text evidence="11">The sequence shown here is derived from an EMBL/GenBank/DDBJ whole genome shotgun (WGS) entry which is preliminary data.</text>
</comment>
<keyword evidence="6 8" id="KW-0472">Membrane</keyword>
<dbReference type="InterPro" id="IPR029020">
    <property type="entry name" value="Ammonium/urea_transptr"/>
</dbReference>
<evidence type="ECO:0000256" key="4">
    <source>
        <dbReference type="ARBA" id="ARBA00022692"/>
    </source>
</evidence>
<comment type="similarity">
    <text evidence="2">Belongs to the ammonia transporter channel (TC 1.A.11.2) family.</text>
</comment>
<dbReference type="GO" id="GO:0008519">
    <property type="term" value="F:ammonium channel activity"/>
    <property type="evidence" value="ECO:0007669"/>
    <property type="project" value="InterPro"/>
</dbReference>
<feature type="transmembrane region" description="Helical" evidence="8">
    <location>
        <begin position="222"/>
        <end position="246"/>
    </location>
</feature>
<keyword evidence="7" id="KW-0924">Ammonia transport</keyword>
<evidence type="ECO:0000256" key="9">
    <source>
        <dbReference type="SAM" id="SignalP"/>
    </source>
</evidence>
<feature type="transmembrane region" description="Helical" evidence="8">
    <location>
        <begin position="38"/>
        <end position="58"/>
    </location>
</feature>
<feature type="signal peptide" evidence="9">
    <location>
        <begin position="1"/>
        <end position="28"/>
    </location>
</feature>
<dbReference type="GO" id="GO:0005886">
    <property type="term" value="C:plasma membrane"/>
    <property type="evidence" value="ECO:0007669"/>
    <property type="project" value="TreeGrafter"/>
</dbReference>
<dbReference type="SUPFAM" id="SSF111352">
    <property type="entry name" value="Ammonium transporter"/>
    <property type="match status" value="1"/>
</dbReference>
<feature type="transmembrane region" description="Helical" evidence="8">
    <location>
        <begin position="155"/>
        <end position="177"/>
    </location>
</feature>
<evidence type="ECO:0000256" key="6">
    <source>
        <dbReference type="ARBA" id="ARBA00023136"/>
    </source>
</evidence>
<feature type="transmembrane region" description="Helical" evidence="8">
    <location>
        <begin position="189"/>
        <end position="210"/>
    </location>
</feature>
<accession>A0A562KR61</accession>
<evidence type="ECO:0000256" key="3">
    <source>
        <dbReference type="ARBA" id="ARBA00022448"/>
    </source>
</evidence>
<feature type="transmembrane region" description="Helical" evidence="8">
    <location>
        <begin position="127"/>
        <end position="148"/>
    </location>
</feature>
<feature type="domain" description="Ammonium transporter AmtB-like" evidence="10">
    <location>
        <begin position="39"/>
        <end position="426"/>
    </location>
</feature>
<comment type="subcellular location">
    <subcellularLocation>
        <location evidence="1">Membrane</location>
        <topology evidence="1">Multi-pass membrane protein</topology>
    </subcellularLocation>
</comment>
<dbReference type="Pfam" id="PF00909">
    <property type="entry name" value="Ammonium_transp"/>
    <property type="match status" value="1"/>
</dbReference>
<keyword evidence="9" id="KW-0732">Signal</keyword>
<dbReference type="PANTHER" id="PTHR43029">
    <property type="entry name" value="AMMONIUM TRANSPORTER MEP2"/>
    <property type="match status" value="1"/>
</dbReference>
<evidence type="ECO:0000256" key="7">
    <source>
        <dbReference type="ARBA" id="ARBA00023177"/>
    </source>
</evidence>
<protein>
    <submittedName>
        <fullName evidence="11">Ammonium transporter (TC 1.A.11)</fullName>
    </submittedName>
</protein>
<dbReference type="InterPro" id="IPR024041">
    <property type="entry name" value="NH4_transpt_AmtB-like_dom"/>
</dbReference>
<feature type="transmembrane region" description="Helical" evidence="8">
    <location>
        <begin position="339"/>
        <end position="361"/>
    </location>
</feature>
<dbReference type="Gene3D" id="1.10.3430.10">
    <property type="entry name" value="Ammonium transporter AmtB like domains"/>
    <property type="match status" value="1"/>
</dbReference>
<name>A0A562KR61_SPHWJ</name>
<keyword evidence="5 8" id="KW-1133">Transmembrane helix</keyword>
<dbReference type="InterPro" id="IPR001905">
    <property type="entry name" value="Ammonium_transpt"/>
</dbReference>
<keyword evidence="4 8" id="KW-0812">Transmembrane</keyword>
<evidence type="ECO:0000313" key="11">
    <source>
        <dbReference type="EMBL" id="TWH97826.1"/>
    </source>
</evidence>
<feature type="transmembrane region" description="Helical" evidence="8">
    <location>
        <begin position="79"/>
        <end position="97"/>
    </location>
</feature>
<evidence type="ECO:0000259" key="10">
    <source>
        <dbReference type="Pfam" id="PF00909"/>
    </source>
</evidence>
<evidence type="ECO:0000256" key="2">
    <source>
        <dbReference type="ARBA" id="ARBA00005887"/>
    </source>
</evidence>
<reference evidence="11 12" key="1">
    <citation type="journal article" date="2015" name="Stand. Genomic Sci.">
        <title>Genomic Encyclopedia of Bacterial and Archaeal Type Strains, Phase III: the genomes of soil and plant-associated and newly described type strains.</title>
        <authorList>
            <person name="Whitman W.B."/>
            <person name="Woyke T."/>
            <person name="Klenk H.P."/>
            <person name="Zhou Y."/>
            <person name="Lilburn T.G."/>
            <person name="Beck B.J."/>
            <person name="De Vos P."/>
            <person name="Vandamme P."/>
            <person name="Eisen J.A."/>
            <person name="Garrity G."/>
            <person name="Hugenholtz P."/>
            <person name="Kyrpides N.C."/>
        </authorList>
    </citation>
    <scope>NUCLEOTIDE SEQUENCE [LARGE SCALE GENOMIC DNA]</scope>
    <source>
        <strain evidence="11 12">CGMCC 1.7748</strain>
    </source>
</reference>
<keyword evidence="3" id="KW-0813">Transport</keyword>
<dbReference type="PANTHER" id="PTHR43029:SF10">
    <property type="entry name" value="AMMONIUM TRANSPORTER MEP2"/>
    <property type="match status" value="1"/>
</dbReference>
<feature type="transmembrane region" description="Helical" evidence="8">
    <location>
        <begin position="309"/>
        <end position="327"/>
    </location>
</feature>
<evidence type="ECO:0000256" key="1">
    <source>
        <dbReference type="ARBA" id="ARBA00004141"/>
    </source>
</evidence>
<feature type="transmembrane region" description="Helical" evidence="8">
    <location>
        <begin position="252"/>
        <end position="273"/>
    </location>
</feature>
<evidence type="ECO:0000256" key="5">
    <source>
        <dbReference type="ARBA" id="ARBA00022989"/>
    </source>
</evidence>
<feature type="transmembrane region" description="Helical" evidence="8">
    <location>
        <begin position="381"/>
        <end position="404"/>
    </location>
</feature>
<dbReference type="AlphaFoldDB" id="A0A562KR61"/>
<proteinExistence type="inferred from homology"/>
<dbReference type="Proteomes" id="UP000316624">
    <property type="component" value="Unassembled WGS sequence"/>
</dbReference>
<evidence type="ECO:0000256" key="8">
    <source>
        <dbReference type="SAM" id="Phobius"/>
    </source>
</evidence>
<keyword evidence="12" id="KW-1185">Reference proteome</keyword>
<organism evidence="11 12">
    <name type="scientific">Sphingobium wenxiniae (strain DSM 21828 / CGMCC 1.7748 / JZ-1)</name>
    <dbReference type="NCBI Taxonomy" id="595605"/>
    <lineage>
        <taxon>Bacteria</taxon>
        <taxon>Pseudomonadati</taxon>
        <taxon>Pseudomonadota</taxon>
        <taxon>Alphaproteobacteria</taxon>
        <taxon>Sphingomonadales</taxon>
        <taxon>Sphingomonadaceae</taxon>
        <taxon>Sphingobium</taxon>
    </lineage>
</organism>
<evidence type="ECO:0000313" key="12">
    <source>
        <dbReference type="Proteomes" id="UP000316624"/>
    </source>
</evidence>
<gene>
    <name evidence="11" type="ORF">IQ35_00426</name>
</gene>
<feature type="transmembrane region" description="Helical" evidence="8">
    <location>
        <begin position="285"/>
        <end position="303"/>
    </location>
</feature>